<sequence length="506" mass="57616">MASVAIAAVAGSHLVPVEPYSTQYEGDLQLSLEPKEGNTSRENSVAQVKTPTPNIDYATQARILWSPKLLSPVIAELQNQYPDFNYDRLSRNLKIIHPEGSRTLEISYQDTDPRRTQAVLERLSQAYLKYSQESPANNYSALQFIEKRVPELQQEVARTQEKLRQFQQHHSANPAQLGRQLAEQSNALTQQQQELQSQLLEARTAYAVLQQRSAESLNQFKNQIFEYQRLESQLLSQQSLDYQELLSQFQETAIQLTLERSHPESNLESNRVKQQLLEQHYQRLSEQLSRTVQKPLIDRLSQLNTDSKPENSQEAHQLKMLIELKVAENQVRMLEISYEAIVQTKALLGDRIRQWAGLARQYDQLQLELQLATNKLNLSLTKQAELQTFVQSVWQVIAPPHIKPIANGLTLSVAQRDLSLSLALCFIVVVWVMTSGKDVRKNRVRSQELLGSPLPVFQSDYQSLMAQDSQPLALELPKVKVLCSIDNDNNRSSIWGNGSLQKISGN</sequence>
<dbReference type="PANTHER" id="PTHR32309">
    <property type="entry name" value="TYROSINE-PROTEIN KINASE"/>
    <property type="match status" value="1"/>
</dbReference>
<dbReference type="PANTHER" id="PTHR32309:SF13">
    <property type="entry name" value="FERRIC ENTEROBACTIN TRANSPORT PROTEIN FEPE"/>
    <property type="match status" value="1"/>
</dbReference>
<dbReference type="Proteomes" id="UP000757435">
    <property type="component" value="Unassembled WGS sequence"/>
</dbReference>
<accession>A0A951QC97</accession>
<dbReference type="AlphaFoldDB" id="A0A951QC97"/>
<reference evidence="2" key="1">
    <citation type="submission" date="2021-05" db="EMBL/GenBank/DDBJ databases">
        <authorList>
            <person name="Pietrasiak N."/>
            <person name="Ward R."/>
            <person name="Stajich J.E."/>
            <person name="Kurbessoian T."/>
        </authorList>
    </citation>
    <scope>NUCLEOTIDE SEQUENCE</scope>
    <source>
        <strain evidence="2">UHER 2000/2452</strain>
    </source>
</reference>
<dbReference type="InterPro" id="IPR050445">
    <property type="entry name" value="Bact_polysacc_biosynth/exp"/>
</dbReference>
<reference evidence="2" key="2">
    <citation type="journal article" date="2022" name="Microbiol. Resour. Announc.">
        <title>Metagenome Sequencing to Explore Phylogenomics of Terrestrial Cyanobacteria.</title>
        <authorList>
            <person name="Ward R.D."/>
            <person name="Stajich J.E."/>
            <person name="Johansen J.R."/>
            <person name="Huntemann M."/>
            <person name="Clum A."/>
            <person name="Foster B."/>
            <person name="Foster B."/>
            <person name="Roux S."/>
            <person name="Palaniappan K."/>
            <person name="Varghese N."/>
            <person name="Mukherjee S."/>
            <person name="Reddy T.B.K."/>
            <person name="Daum C."/>
            <person name="Copeland A."/>
            <person name="Chen I.A."/>
            <person name="Ivanova N.N."/>
            <person name="Kyrpides N.C."/>
            <person name="Shapiro N."/>
            <person name="Eloe-Fadrosh E.A."/>
            <person name="Pietrasiak N."/>
        </authorList>
    </citation>
    <scope>NUCLEOTIDE SEQUENCE</scope>
    <source>
        <strain evidence="2">UHER 2000/2452</strain>
    </source>
</reference>
<feature type="coiled-coil region" evidence="1">
    <location>
        <begin position="142"/>
        <end position="212"/>
    </location>
</feature>
<protein>
    <submittedName>
        <fullName evidence="2">Uncharacterized protein</fullName>
    </submittedName>
</protein>
<dbReference type="GO" id="GO:0005886">
    <property type="term" value="C:plasma membrane"/>
    <property type="evidence" value="ECO:0007669"/>
    <property type="project" value="TreeGrafter"/>
</dbReference>
<evidence type="ECO:0000313" key="2">
    <source>
        <dbReference type="EMBL" id="MBW4659244.1"/>
    </source>
</evidence>
<comment type="caution">
    <text evidence="2">The sequence shown here is derived from an EMBL/GenBank/DDBJ whole genome shotgun (WGS) entry which is preliminary data.</text>
</comment>
<dbReference type="EMBL" id="JAHHHD010000010">
    <property type="protein sequence ID" value="MBW4659244.1"/>
    <property type="molecule type" value="Genomic_DNA"/>
</dbReference>
<gene>
    <name evidence="2" type="ORF">KME15_11255</name>
</gene>
<keyword evidence="1" id="KW-0175">Coiled coil</keyword>
<evidence type="ECO:0000256" key="1">
    <source>
        <dbReference type="SAM" id="Coils"/>
    </source>
</evidence>
<organism evidence="2 3">
    <name type="scientific">Drouetiella hepatica Uher 2000/2452</name>
    <dbReference type="NCBI Taxonomy" id="904376"/>
    <lineage>
        <taxon>Bacteria</taxon>
        <taxon>Bacillati</taxon>
        <taxon>Cyanobacteriota</taxon>
        <taxon>Cyanophyceae</taxon>
        <taxon>Oculatellales</taxon>
        <taxon>Oculatellaceae</taxon>
        <taxon>Drouetiella</taxon>
    </lineage>
</organism>
<name>A0A951QC97_9CYAN</name>
<dbReference type="GO" id="GO:0004713">
    <property type="term" value="F:protein tyrosine kinase activity"/>
    <property type="evidence" value="ECO:0007669"/>
    <property type="project" value="TreeGrafter"/>
</dbReference>
<proteinExistence type="predicted"/>
<evidence type="ECO:0000313" key="3">
    <source>
        <dbReference type="Proteomes" id="UP000757435"/>
    </source>
</evidence>